<dbReference type="AlphaFoldDB" id="R9PJB7"/>
<evidence type="ECO:0000313" key="1">
    <source>
        <dbReference type="EMBL" id="GAC98215.1"/>
    </source>
</evidence>
<organism evidence="1 2">
    <name type="scientific">Pseudozyma hubeiensis (strain SY62)</name>
    <name type="common">Yeast</name>
    <dbReference type="NCBI Taxonomy" id="1305764"/>
    <lineage>
        <taxon>Eukaryota</taxon>
        <taxon>Fungi</taxon>
        <taxon>Dikarya</taxon>
        <taxon>Basidiomycota</taxon>
        <taxon>Ustilaginomycotina</taxon>
        <taxon>Ustilaginomycetes</taxon>
        <taxon>Ustilaginales</taxon>
        <taxon>Ustilaginaceae</taxon>
        <taxon>Pseudozyma</taxon>
    </lineage>
</organism>
<dbReference type="GeneID" id="24111081"/>
<keyword evidence="2" id="KW-1185">Reference proteome</keyword>
<name>R9PJB7_PSEHS</name>
<dbReference type="HOGENOM" id="CLU_1797324_0_0_1"/>
<protein>
    <submittedName>
        <fullName evidence="1">Uncharacterized protein</fullName>
    </submittedName>
</protein>
<gene>
    <name evidence="1" type="ORF">PHSY_005804</name>
</gene>
<reference evidence="2" key="1">
    <citation type="journal article" date="2013" name="Genome Announc.">
        <title>Draft genome sequence of the basidiomycetous yeast-like fungus Pseudozyma hubeiensis SY62, which produces an abundant amount of the biosurfactant mannosylerythritol lipids.</title>
        <authorList>
            <person name="Konishi M."/>
            <person name="Hatada Y."/>
            <person name="Horiuchi J."/>
        </authorList>
    </citation>
    <scope>NUCLEOTIDE SEQUENCE [LARGE SCALE GENOMIC DNA]</scope>
    <source>
        <strain evidence="2">SY62</strain>
    </source>
</reference>
<proteinExistence type="predicted"/>
<accession>R9PJB7</accession>
<dbReference type="RefSeq" id="XP_012191802.1">
    <property type="nucleotide sequence ID" value="XM_012336412.1"/>
</dbReference>
<dbReference type="EMBL" id="DF238816">
    <property type="protein sequence ID" value="GAC98215.1"/>
    <property type="molecule type" value="Genomic_DNA"/>
</dbReference>
<evidence type="ECO:0000313" key="2">
    <source>
        <dbReference type="Proteomes" id="UP000014071"/>
    </source>
</evidence>
<sequence length="144" mass="15678">MNYTTFCGGLGGFPDGTIYQCYDSGAGGVTQQLPGPGSYSVFSDKNPSQFAVALWSRDTVATVKTEKGYTITQSWGKLNDEPAAPYVNVKDQTGYVLYDAVSYPEYGPMQLPWNPHARNPVATVPFGGHEMRGIRSFNAGCDFR</sequence>
<dbReference type="Proteomes" id="UP000014071">
    <property type="component" value="Unassembled WGS sequence"/>
</dbReference>
<dbReference type="OrthoDB" id="10314261at2759"/>